<dbReference type="InterPro" id="IPR050266">
    <property type="entry name" value="AB_hydrolase_sf"/>
</dbReference>
<name>A0ABW0I345_9BACL</name>
<proteinExistence type="predicted"/>
<dbReference type="PANTHER" id="PTHR43798">
    <property type="entry name" value="MONOACYLGLYCEROL LIPASE"/>
    <property type="match status" value="1"/>
</dbReference>
<sequence length="268" mass="28932">MKTIDLATGMTAAYREAGEGEPIILLHGYCGSSVYWSDVIEPIAACGRVIAPDFRGHGGSSAREGIYAMEQLADDVTALMDALQLERAHLIGHSLGGYVALAFAERYPDRLLSFALVHSTAYPDTDAAKANRLKASETIAAEGVRPFVDNLIPKLFAPAHRDSQSSQLREAIGIGYETSAEGAIGCALGMRERPDRVRILAESPVPVLLLAGELDEVIPAERRFPVSGERIIPVTLDGVGHMGMKEAPRRFAEEILSFFERVRGKTGV</sequence>
<comment type="caution">
    <text evidence="3">The sequence shown here is derived from an EMBL/GenBank/DDBJ whole genome shotgun (WGS) entry which is preliminary data.</text>
</comment>
<organism evidence="3 4">
    <name type="scientific">Cohnella soli</name>
    <dbReference type="NCBI Taxonomy" id="425005"/>
    <lineage>
        <taxon>Bacteria</taxon>
        <taxon>Bacillati</taxon>
        <taxon>Bacillota</taxon>
        <taxon>Bacilli</taxon>
        <taxon>Bacillales</taxon>
        <taxon>Paenibacillaceae</taxon>
        <taxon>Cohnella</taxon>
    </lineage>
</organism>
<dbReference type="Pfam" id="PF00561">
    <property type="entry name" value="Abhydrolase_1"/>
    <property type="match status" value="1"/>
</dbReference>
<dbReference type="PRINTS" id="PR00412">
    <property type="entry name" value="EPOXHYDRLASE"/>
</dbReference>
<dbReference type="EMBL" id="JBHSMI010000067">
    <property type="protein sequence ID" value="MFC5406920.1"/>
    <property type="molecule type" value="Genomic_DNA"/>
</dbReference>
<dbReference type="PRINTS" id="PR00111">
    <property type="entry name" value="ABHYDROLASE"/>
</dbReference>
<dbReference type="SUPFAM" id="SSF53474">
    <property type="entry name" value="alpha/beta-Hydrolases"/>
    <property type="match status" value="1"/>
</dbReference>
<protein>
    <submittedName>
        <fullName evidence="3">Alpha/beta fold hydrolase</fullName>
    </submittedName>
</protein>
<evidence type="ECO:0000313" key="3">
    <source>
        <dbReference type="EMBL" id="MFC5406920.1"/>
    </source>
</evidence>
<dbReference type="Gene3D" id="3.40.50.1820">
    <property type="entry name" value="alpha/beta hydrolase"/>
    <property type="match status" value="1"/>
</dbReference>
<gene>
    <name evidence="3" type="ORF">ACFPOF_29700</name>
</gene>
<dbReference type="InterPro" id="IPR029058">
    <property type="entry name" value="AB_hydrolase_fold"/>
</dbReference>
<keyword evidence="1 3" id="KW-0378">Hydrolase</keyword>
<accession>A0ABW0I345</accession>
<dbReference type="GO" id="GO:0016787">
    <property type="term" value="F:hydrolase activity"/>
    <property type="evidence" value="ECO:0007669"/>
    <property type="project" value="UniProtKB-KW"/>
</dbReference>
<dbReference type="RefSeq" id="WP_378139129.1">
    <property type="nucleotide sequence ID" value="NZ_JBHSMI010000067.1"/>
</dbReference>
<dbReference type="Proteomes" id="UP001596113">
    <property type="component" value="Unassembled WGS sequence"/>
</dbReference>
<reference evidence="4" key="1">
    <citation type="journal article" date="2019" name="Int. J. Syst. Evol. Microbiol.">
        <title>The Global Catalogue of Microorganisms (GCM) 10K type strain sequencing project: providing services to taxonomists for standard genome sequencing and annotation.</title>
        <authorList>
            <consortium name="The Broad Institute Genomics Platform"/>
            <consortium name="The Broad Institute Genome Sequencing Center for Infectious Disease"/>
            <person name="Wu L."/>
            <person name="Ma J."/>
        </authorList>
    </citation>
    <scope>NUCLEOTIDE SEQUENCE [LARGE SCALE GENOMIC DNA]</scope>
    <source>
        <strain evidence="4">CGMCC 1.18575</strain>
    </source>
</reference>
<evidence type="ECO:0000313" key="4">
    <source>
        <dbReference type="Proteomes" id="UP001596113"/>
    </source>
</evidence>
<evidence type="ECO:0000256" key="1">
    <source>
        <dbReference type="ARBA" id="ARBA00022801"/>
    </source>
</evidence>
<dbReference type="PANTHER" id="PTHR43798:SF31">
    <property type="entry name" value="AB HYDROLASE SUPERFAMILY PROTEIN YCLE"/>
    <property type="match status" value="1"/>
</dbReference>
<dbReference type="InterPro" id="IPR000639">
    <property type="entry name" value="Epox_hydrolase-like"/>
</dbReference>
<feature type="domain" description="AB hydrolase-1" evidence="2">
    <location>
        <begin position="22"/>
        <end position="124"/>
    </location>
</feature>
<evidence type="ECO:0000259" key="2">
    <source>
        <dbReference type="Pfam" id="PF00561"/>
    </source>
</evidence>
<dbReference type="InterPro" id="IPR000073">
    <property type="entry name" value="AB_hydrolase_1"/>
</dbReference>
<keyword evidence="4" id="KW-1185">Reference proteome</keyword>